<dbReference type="EnsemblMetazoa" id="ACOM023469-RA">
    <property type="protein sequence ID" value="ACOM023469-PA.1"/>
    <property type="gene ID" value="ACOM023469"/>
</dbReference>
<proteinExistence type="predicted"/>
<evidence type="ECO:0000256" key="1">
    <source>
        <dbReference type="SAM" id="MobiDB-lite"/>
    </source>
</evidence>
<protein>
    <submittedName>
        <fullName evidence="2">Uncharacterized protein</fullName>
    </submittedName>
</protein>
<dbReference type="Proteomes" id="UP000075882">
    <property type="component" value="Unassembled WGS sequence"/>
</dbReference>
<evidence type="ECO:0000313" key="2">
    <source>
        <dbReference type="EnsemblMetazoa" id="ACOM023469-PA.1"/>
    </source>
</evidence>
<accession>A0A8W7P282</accession>
<dbReference type="AlphaFoldDB" id="A0A8W7P282"/>
<reference evidence="2" key="1">
    <citation type="submission" date="2022-08" db="UniProtKB">
        <authorList>
            <consortium name="EnsemblMetazoa"/>
        </authorList>
    </citation>
    <scope>IDENTIFICATION</scope>
</reference>
<name>A0A8W7P282_ANOCL</name>
<feature type="region of interest" description="Disordered" evidence="1">
    <location>
        <begin position="95"/>
        <end position="118"/>
    </location>
</feature>
<organism evidence="2">
    <name type="scientific">Anopheles coluzzii</name>
    <name type="common">African malaria mosquito</name>
    <dbReference type="NCBI Taxonomy" id="1518534"/>
    <lineage>
        <taxon>Eukaryota</taxon>
        <taxon>Metazoa</taxon>
        <taxon>Ecdysozoa</taxon>
        <taxon>Arthropoda</taxon>
        <taxon>Hexapoda</taxon>
        <taxon>Insecta</taxon>
        <taxon>Pterygota</taxon>
        <taxon>Neoptera</taxon>
        <taxon>Endopterygota</taxon>
        <taxon>Diptera</taxon>
        <taxon>Nematocera</taxon>
        <taxon>Culicoidea</taxon>
        <taxon>Culicidae</taxon>
        <taxon>Anophelinae</taxon>
        <taxon>Anopheles</taxon>
    </lineage>
</organism>
<feature type="compositionally biased region" description="Low complexity" evidence="1">
    <location>
        <begin position="95"/>
        <end position="113"/>
    </location>
</feature>
<sequence length="193" mass="20911">MARTVAFATKMLRSSTDCACSITEERPGMRFARRTGRILQGGTGTTSMKKMSVGYWVLSCLAEFSTGKSSDSSVPSCSYSLRRNIWLSRASTTSVDDFTSSSPASASRSCSSSNDFAPSCSCTRAHDMQVMRSRLLTVRMKNGLYTTRSSSISPKWPSHVLTSRVHVAQISPNPHGPIAGSYSPDLTGLPIYN</sequence>